<dbReference type="AlphaFoldDB" id="A0A0L0W860"/>
<feature type="compositionally biased region" description="Low complexity" evidence="2">
    <location>
        <begin position="278"/>
        <end position="299"/>
    </location>
</feature>
<proteinExistence type="predicted"/>
<dbReference type="STRING" id="1503.CLPU_12c00120"/>
<keyword evidence="1" id="KW-0175">Coiled coil</keyword>
<dbReference type="Proteomes" id="UP000037267">
    <property type="component" value="Unassembled WGS sequence"/>
</dbReference>
<comment type="caution">
    <text evidence="4">The sequence shown here is derived from an EMBL/GenBank/DDBJ whole genome shotgun (WGS) entry which is preliminary data.</text>
</comment>
<evidence type="ECO:0000313" key="4">
    <source>
        <dbReference type="EMBL" id="KNF07739.1"/>
    </source>
</evidence>
<protein>
    <submittedName>
        <fullName evidence="4">Uncharacterized protein</fullName>
    </submittedName>
</protein>
<reference evidence="5" key="1">
    <citation type="submission" date="2015-07" db="EMBL/GenBank/DDBJ databases">
        <title>Draft genome sequence of the purine-degrading Gottschalkia purinilyticum DSM 1384 (formerly Clostridium purinilyticum).</title>
        <authorList>
            <person name="Poehlein A."/>
            <person name="Schiel-Bengelsdorf B."/>
            <person name="Bengelsdorf F.R."/>
            <person name="Daniel R."/>
            <person name="Duerre P."/>
        </authorList>
    </citation>
    <scope>NUCLEOTIDE SEQUENCE [LARGE SCALE GENOMIC DNA]</scope>
    <source>
        <strain evidence="5">DSM 1384</strain>
    </source>
</reference>
<feature type="coiled-coil region" evidence="1">
    <location>
        <begin position="178"/>
        <end position="224"/>
    </location>
</feature>
<evidence type="ECO:0000256" key="1">
    <source>
        <dbReference type="SAM" id="Coils"/>
    </source>
</evidence>
<keyword evidence="3" id="KW-0732">Signal</keyword>
<feature type="signal peptide" evidence="3">
    <location>
        <begin position="1"/>
        <end position="21"/>
    </location>
</feature>
<dbReference type="EMBL" id="LGSS01000012">
    <property type="protein sequence ID" value="KNF07739.1"/>
    <property type="molecule type" value="Genomic_DNA"/>
</dbReference>
<dbReference type="OrthoDB" id="1949817at2"/>
<sequence length="377" mass="43004">MKITSAIIATLLVATSLNVNAEEVTTLKDKAGVTPDSILYTMDTKLDNLKVQMASAGEEKVNIISEVAEERLGESQVMAEKGKQELVEETVNQYNEKLDNAIKELTNINSNLDEKEIKENLEKLNIYILSHQEKSIEVLNKIKNYLEGNAKETISKVIEMQKAKKEAVANMVEKRHKFNAAKKALRMAQNAMKKAEESGNEELIKVIEQALKSRQEEYDKAKEEFRASFEEKQSVVKKFKKLGQKDEENKEEIVEEEPAVDNSTNSSEEENTTPIDTNNISNSSKKVVESNNIKVKSSNQINKKETNKEDKVKKVNETKIKEDKVKKANETNPKEDKTKENKVKETKVQETKENKVKKEKVEGQNKYNNNKEEKHKK</sequence>
<feature type="region of interest" description="Disordered" evidence="2">
    <location>
        <begin position="241"/>
        <end position="377"/>
    </location>
</feature>
<evidence type="ECO:0000256" key="3">
    <source>
        <dbReference type="SAM" id="SignalP"/>
    </source>
</evidence>
<dbReference type="RefSeq" id="WP_050355870.1">
    <property type="nucleotide sequence ID" value="NZ_LGSS01000012.1"/>
</dbReference>
<name>A0A0L0W860_GOTPU</name>
<evidence type="ECO:0000313" key="5">
    <source>
        <dbReference type="Proteomes" id="UP000037267"/>
    </source>
</evidence>
<gene>
    <name evidence="4" type="ORF">CLPU_12c00120</name>
</gene>
<feature type="compositionally biased region" description="Basic and acidic residues" evidence="2">
    <location>
        <begin position="243"/>
        <end position="252"/>
    </location>
</feature>
<feature type="coiled-coil region" evidence="1">
    <location>
        <begin position="84"/>
        <end position="118"/>
    </location>
</feature>
<organism evidence="4 5">
    <name type="scientific">Gottschalkia purinilytica</name>
    <name type="common">Clostridium purinilyticum</name>
    <dbReference type="NCBI Taxonomy" id="1503"/>
    <lineage>
        <taxon>Bacteria</taxon>
        <taxon>Bacillati</taxon>
        <taxon>Bacillota</taxon>
        <taxon>Tissierellia</taxon>
        <taxon>Tissierellales</taxon>
        <taxon>Gottschalkiaceae</taxon>
        <taxon>Gottschalkia</taxon>
    </lineage>
</organism>
<feature type="chain" id="PRO_5005550553" evidence="3">
    <location>
        <begin position="22"/>
        <end position="377"/>
    </location>
</feature>
<keyword evidence="5" id="KW-1185">Reference proteome</keyword>
<evidence type="ECO:0000256" key="2">
    <source>
        <dbReference type="SAM" id="MobiDB-lite"/>
    </source>
</evidence>
<accession>A0A0L0W860</accession>
<feature type="compositionally biased region" description="Basic and acidic residues" evidence="2">
    <location>
        <begin position="302"/>
        <end position="377"/>
    </location>
</feature>